<dbReference type="SUPFAM" id="SSF49344">
    <property type="entry name" value="CBD9-like"/>
    <property type="match status" value="1"/>
</dbReference>
<dbReference type="PANTHER" id="PTHR12993:SF11">
    <property type="entry name" value="N-ACETYLGLUCOSAMINYL-PHOSPHATIDYLINOSITOL DE-N-ACETYLASE"/>
    <property type="match status" value="1"/>
</dbReference>
<dbReference type="Pfam" id="PF02585">
    <property type="entry name" value="PIG-L"/>
    <property type="match status" value="1"/>
</dbReference>
<feature type="region of interest" description="Disordered" evidence="2">
    <location>
        <begin position="49"/>
        <end position="68"/>
    </location>
</feature>
<protein>
    <recommendedName>
        <fullName evidence="3">Carbohydrate-binding domain-containing protein</fullName>
    </recommendedName>
</protein>
<feature type="compositionally biased region" description="Polar residues" evidence="2">
    <location>
        <begin position="604"/>
        <end position="614"/>
    </location>
</feature>
<feature type="compositionally biased region" description="Basic residues" evidence="2">
    <location>
        <begin position="57"/>
        <end position="68"/>
    </location>
</feature>
<dbReference type="PANTHER" id="PTHR12993">
    <property type="entry name" value="N-ACETYLGLUCOSAMINYL-PHOSPHATIDYLINOSITOL DE-N-ACETYLASE-RELATED"/>
    <property type="match status" value="1"/>
</dbReference>
<dbReference type="Proteomes" id="UP001500443">
    <property type="component" value="Unassembled WGS sequence"/>
</dbReference>
<name>A0ABP5L834_9ACTN</name>
<feature type="domain" description="Carbohydrate-binding" evidence="3">
    <location>
        <begin position="399"/>
        <end position="578"/>
    </location>
</feature>
<evidence type="ECO:0000256" key="1">
    <source>
        <dbReference type="ARBA" id="ARBA00022833"/>
    </source>
</evidence>
<evidence type="ECO:0000259" key="3">
    <source>
        <dbReference type="Pfam" id="PF06452"/>
    </source>
</evidence>
<accession>A0ABP5L834</accession>
<evidence type="ECO:0000313" key="5">
    <source>
        <dbReference type="Proteomes" id="UP001500443"/>
    </source>
</evidence>
<feature type="region of interest" description="Disordered" evidence="2">
    <location>
        <begin position="479"/>
        <end position="499"/>
    </location>
</feature>
<dbReference type="InterPro" id="IPR003737">
    <property type="entry name" value="GlcNAc_PI_deacetylase-related"/>
</dbReference>
<dbReference type="RefSeq" id="WP_344292918.1">
    <property type="nucleotide sequence ID" value="NZ_BAAAPF010000243.1"/>
</dbReference>
<gene>
    <name evidence="4" type="ORF">GCM10009802_52790</name>
</gene>
<sequence length="626" mass="67369">MTNSAQGDGTEPGAAQDAGRAGPSRRVVSAALVSGVVGTALGATAPSAWADDWSVPRPRRAPQGRRGRAHNDVLFVGAHPDDEAGNLSTFGQWRERYGLSTGVLTVTRGEGGGNAAGPEEGPPLGLIREDEERAAVGLAGIDNVYYLDKPDFWYTLSGPLTAAIWDADDTLERIVRLIRATTPDTVVTMDPRPFNQHGGHQLSARLAIEAFFLAGDPRAFRSQITREGYRPHRPRLLLAQNYGFRSLLGPDAPKQRRTDRASGLPVFGVFSGVRSEEHGTSWAQVEQDAARTYVTQGWAARPPQVPTDPEKLGSDWYTVLAANGRAVTSKVRPQSGLRPLYAEFRDWTERVGLPWLANDAQPDYPEPPATTIPEVATAPVLDGVERAAEYPGPELPLVHWQGEEADAADVSATAKLSRHGDDLYVLVKVVDDRRGTALEESDAKRHWRTDSVEITLDPRGTADDTSTTFKTGIFPFTANGGGPAAERDGDNRQGPAATTAPGMRVAAVVSDPYRGYTIEAKIALADLPAAADPEKFALNVLVYDSDTDDKTGQTRLAWSPYGSAQADPYVWGGAALEGYTPPPERPTEPVEPEIPTEAARSEDSPASVSQSQRTGIPLAVGPRRRR</sequence>
<dbReference type="EMBL" id="BAAAPF010000243">
    <property type="protein sequence ID" value="GAA2142139.1"/>
    <property type="molecule type" value="Genomic_DNA"/>
</dbReference>
<reference evidence="5" key="1">
    <citation type="journal article" date="2019" name="Int. J. Syst. Evol. Microbiol.">
        <title>The Global Catalogue of Microorganisms (GCM) 10K type strain sequencing project: providing services to taxonomists for standard genome sequencing and annotation.</title>
        <authorList>
            <consortium name="The Broad Institute Genomics Platform"/>
            <consortium name="The Broad Institute Genome Sequencing Center for Infectious Disease"/>
            <person name="Wu L."/>
            <person name="Ma J."/>
        </authorList>
    </citation>
    <scope>NUCLEOTIDE SEQUENCE [LARGE SCALE GENOMIC DNA]</scope>
    <source>
        <strain evidence="5">JCM 15481</strain>
    </source>
</reference>
<proteinExistence type="predicted"/>
<dbReference type="InterPro" id="IPR010502">
    <property type="entry name" value="Carb-bd_dom_fam9"/>
</dbReference>
<comment type="caution">
    <text evidence="4">The sequence shown here is derived from an EMBL/GenBank/DDBJ whole genome shotgun (WGS) entry which is preliminary data.</text>
</comment>
<keyword evidence="1" id="KW-0862">Zinc</keyword>
<dbReference type="SUPFAM" id="SSF102588">
    <property type="entry name" value="LmbE-like"/>
    <property type="match status" value="1"/>
</dbReference>
<keyword evidence="5" id="KW-1185">Reference proteome</keyword>
<evidence type="ECO:0000313" key="4">
    <source>
        <dbReference type="EMBL" id="GAA2142139.1"/>
    </source>
</evidence>
<evidence type="ECO:0000256" key="2">
    <source>
        <dbReference type="SAM" id="MobiDB-lite"/>
    </source>
</evidence>
<dbReference type="InterPro" id="IPR024078">
    <property type="entry name" value="LmbE-like_dom_sf"/>
</dbReference>
<dbReference type="PROSITE" id="PS51318">
    <property type="entry name" value="TAT"/>
    <property type="match status" value="1"/>
</dbReference>
<dbReference type="Pfam" id="PF06452">
    <property type="entry name" value="CBM9_1"/>
    <property type="match status" value="1"/>
</dbReference>
<dbReference type="Gene3D" id="2.60.40.1190">
    <property type="match status" value="1"/>
</dbReference>
<dbReference type="Gene3D" id="3.40.50.10320">
    <property type="entry name" value="LmbE-like"/>
    <property type="match status" value="1"/>
</dbReference>
<dbReference type="InterPro" id="IPR006311">
    <property type="entry name" value="TAT_signal"/>
</dbReference>
<feature type="region of interest" description="Disordered" evidence="2">
    <location>
        <begin position="1"/>
        <end position="26"/>
    </location>
</feature>
<feature type="region of interest" description="Disordered" evidence="2">
    <location>
        <begin position="573"/>
        <end position="626"/>
    </location>
</feature>
<organism evidence="4 5">
    <name type="scientific">Streptomyces synnematoformans</name>
    <dbReference type="NCBI Taxonomy" id="415721"/>
    <lineage>
        <taxon>Bacteria</taxon>
        <taxon>Bacillati</taxon>
        <taxon>Actinomycetota</taxon>
        <taxon>Actinomycetes</taxon>
        <taxon>Kitasatosporales</taxon>
        <taxon>Streptomycetaceae</taxon>
        <taxon>Streptomyces</taxon>
    </lineage>
</organism>